<feature type="coiled-coil region" evidence="1">
    <location>
        <begin position="181"/>
        <end position="208"/>
    </location>
</feature>
<dbReference type="Pfam" id="PF01548">
    <property type="entry name" value="DEDD_Tnp_IS110"/>
    <property type="match status" value="1"/>
</dbReference>
<keyword evidence="1" id="KW-0175">Coiled coil</keyword>
<accession>A0ABY5HIX5</accession>
<gene>
    <name evidence="4" type="ORF">KDW95_01205</name>
</gene>
<evidence type="ECO:0000313" key="5">
    <source>
        <dbReference type="Proteomes" id="UP001058461"/>
    </source>
</evidence>
<evidence type="ECO:0000256" key="1">
    <source>
        <dbReference type="SAM" id="Coils"/>
    </source>
</evidence>
<evidence type="ECO:0000259" key="2">
    <source>
        <dbReference type="Pfam" id="PF01548"/>
    </source>
</evidence>
<evidence type="ECO:0000313" key="4">
    <source>
        <dbReference type="EMBL" id="UTW12331.1"/>
    </source>
</evidence>
<evidence type="ECO:0000259" key="3">
    <source>
        <dbReference type="Pfam" id="PF02371"/>
    </source>
</evidence>
<sequence length="341" mass="37979">MNKLTTIGIDLAKNSFALVALSTTGKALWRKTLTRSRMLRFLAQQEPSHIAMEACAGAHYWGREIQQLGHRVSLLPPQHVKGYQRGQKNDYNDAAGIAEACQHGQIRPVRVKTLEEQDAQLFGQLRLQLSQEHTRLINQVRALLAEYGIAIRQGVTALYAAVPELLDDDANALTPRLRLLLNRQYQRLQALRTELAWYEQEVKRQAREDDVCCRLMEVPGIGPIVSGTLKHWMGDGQQFKRGRDASAALGLVPRQHSTGGHQLLLGISKCGNRAVRSQVVHGARAVVAQAGHKVDPLSQWINRLVATRGYNKAMVALANKLVRIAWIIVARGEHYQPKAAA</sequence>
<protein>
    <submittedName>
        <fullName evidence="4">IS110 family transposase</fullName>
    </submittedName>
</protein>
<dbReference type="InterPro" id="IPR002525">
    <property type="entry name" value="Transp_IS110-like_N"/>
</dbReference>
<dbReference type="InterPro" id="IPR047650">
    <property type="entry name" value="Transpos_IS110"/>
</dbReference>
<proteinExistence type="predicted"/>
<dbReference type="InterPro" id="IPR003346">
    <property type="entry name" value="Transposase_20"/>
</dbReference>
<reference evidence="4" key="1">
    <citation type="submission" date="2021-04" db="EMBL/GenBank/DDBJ databases">
        <title>Oceanospirillales bacteria with DddD are important DMSP degraders in coastal seawater.</title>
        <authorList>
            <person name="Liu J."/>
        </authorList>
    </citation>
    <scope>NUCLEOTIDE SEQUENCE</scope>
    <source>
        <strain evidence="4">D13-1</strain>
    </source>
</reference>
<dbReference type="Proteomes" id="UP001058461">
    <property type="component" value="Chromosome"/>
</dbReference>
<dbReference type="Pfam" id="PF02371">
    <property type="entry name" value="Transposase_20"/>
    <property type="match status" value="1"/>
</dbReference>
<dbReference type="PANTHER" id="PTHR33055:SF3">
    <property type="entry name" value="PUTATIVE TRANSPOSASE FOR IS117-RELATED"/>
    <property type="match status" value="1"/>
</dbReference>
<organism evidence="4 5">
    <name type="scientific">Marinobacterium rhizophilum</name>
    <dbReference type="NCBI Taxonomy" id="420402"/>
    <lineage>
        <taxon>Bacteria</taxon>
        <taxon>Pseudomonadati</taxon>
        <taxon>Pseudomonadota</taxon>
        <taxon>Gammaproteobacteria</taxon>
        <taxon>Oceanospirillales</taxon>
        <taxon>Oceanospirillaceae</taxon>
        <taxon>Marinobacterium</taxon>
    </lineage>
</organism>
<keyword evidence="5" id="KW-1185">Reference proteome</keyword>
<dbReference type="EMBL" id="CP073347">
    <property type="protein sequence ID" value="UTW12331.1"/>
    <property type="molecule type" value="Genomic_DNA"/>
</dbReference>
<name>A0ABY5HIX5_9GAMM</name>
<dbReference type="RefSeq" id="WP_255854400.1">
    <property type="nucleotide sequence ID" value="NZ_CP073347.1"/>
</dbReference>
<feature type="domain" description="Transposase IS110-like N-terminal" evidence="2">
    <location>
        <begin position="7"/>
        <end position="147"/>
    </location>
</feature>
<dbReference type="PANTHER" id="PTHR33055">
    <property type="entry name" value="TRANSPOSASE FOR INSERTION SEQUENCE ELEMENT IS1111A"/>
    <property type="match status" value="1"/>
</dbReference>
<dbReference type="NCBIfam" id="NF033542">
    <property type="entry name" value="transpos_IS110"/>
    <property type="match status" value="1"/>
</dbReference>
<feature type="domain" description="Transposase IS116/IS110/IS902 C-terminal" evidence="3">
    <location>
        <begin position="214"/>
        <end position="289"/>
    </location>
</feature>